<evidence type="ECO:0000256" key="2">
    <source>
        <dbReference type="ARBA" id="ARBA00022485"/>
    </source>
</evidence>
<dbReference type="InterPro" id="IPR007197">
    <property type="entry name" value="rSAM"/>
</dbReference>
<evidence type="ECO:0000313" key="9">
    <source>
        <dbReference type="Proteomes" id="UP000053904"/>
    </source>
</evidence>
<dbReference type="GO" id="GO:0046872">
    <property type="term" value="F:metal ion binding"/>
    <property type="evidence" value="ECO:0007669"/>
    <property type="project" value="UniProtKB-KW"/>
</dbReference>
<gene>
    <name evidence="8" type="ORF">XD93_0474</name>
</gene>
<proteinExistence type="predicted"/>
<keyword evidence="5" id="KW-0408">Iron</keyword>
<dbReference type="PANTHER" id="PTHR30352:SF13">
    <property type="entry name" value="GLYCYL-RADICAL ENZYME ACTIVATING ENZYME YJJW-RELATED"/>
    <property type="match status" value="1"/>
</dbReference>
<keyword evidence="2" id="KW-0004">4Fe-4S</keyword>
<dbReference type="GO" id="GO:0051539">
    <property type="term" value="F:4 iron, 4 sulfur cluster binding"/>
    <property type="evidence" value="ECO:0007669"/>
    <property type="project" value="UniProtKB-KW"/>
</dbReference>
<comment type="caution">
    <text evidence="8">The sequence shown here is derived from an EMBL/GenBank/DDBJ whole genome shotgun (WGS) entry which is preliminary data.</text>
</comment>
<feature type="domain" description="Radical SAM core" evidence="7">
    <location>
        <begin position="13"/>
        <end position="227"/>
    </location>
</feature>
<dbReference type="PANTHER" id="PTHR30352">
    <property type="entry name" value="PYRUVATE FORMATE-LYASE-ACTIVATING ENZYME"/>
    <property type="match status" value="1"/>
</dbReference>
<evidence type="ECO:0000313" key="8">
    <source>
        <dbReference type="EMBL" id="KUK77214.1"/>
    </source>
</evidence>
<dbReference type="InterPro" id="IPR058240">
    <property type="entry name" value="rSAM_sf"/>
</dbReference>
<name>A0A117M099_9BACT</name>
<comment type="cofactor">
    <cofactor evidence="1">
        <name>[4Fe-4S] cluster</name>
        <dbReference type="ChEBI" id="CHEBI:49883"/>
    </cofactor>
</comment>
<reference evidence="9" key="1">
    <citation type="journal article" date="2015" name="MBio">
        <title>Genome-Resolved Metagenomic Analysis Reveals Roles for Candidate Phyla and Other Microbial Community Members in Biogeochemical Transformations in Oil Reservoirs.</title>
        <authorList>
            <person name="Hu P."/>
            <person name="Tom L."/>
            <person name="Singh A."/>
            <person name="Thomas B.C."/>
            <person name="Baker B.J."/>
            <person name="Piceno Y.M."/>
            <person name="Andersen G.L."/>
            <person name="Banfield J.F."/>
        </authorList>
    </citation>
    <scope>NUCLEOTIDE SEQUENCE [LARGE SCALE GENOMIC DNA]</scope>
</reference>
<dbReference type="CDD" id="cd01335">
    <property type="entry name" value="Radical_SAM"/>
    <property type="match status" value="1"/>
</dbReference>
<dbReference type="Gene3D" id="3.20.20.70">
    <property type="entry name" value="Aldolase class I"/>
    <property type="match status" value="1"/>
</dbReference>
<dbReference type="EMBL" id="LGGO01000055">
    <property type="protein sequence ID" value="KUK77214.1"/>
    <property type="molecule type" value="Genomic_DNA"/>
</dbReference>
<keyword evidence="6" id="KW-0411">Iron-sulfur</keyword>
<evidence type="ECO:0000256" key="5">
    <source>
        <dbReference type="ARBA" id="ARBA00023004"/>
    </source>
</evidence>
<dbReference type="AlphaFoldDB" id="A0A117M099"/>
<dbReference type="SFLD" id="SFLDG01067">
    <property type="entry name" value="SPASM/twitch_domain_containing"/>
    <property type="match status" value="1"/>
</dbReference>
<keyword evidence="4" id="KW-0479">Metal-binding</keyword>
<sequence length="227" mass="26156">MLIAGFEKNTLLDYPGKIASIIFTYGCNLRCPYCHNPELVTQPCQKENLYSEEYILDYLKHREGLIDALVITGGEPTLQSGLIPFIKKVKNLGFLVKLDTNGVLDDKVKEIMSLDIVDYWAMDIKYPSEYFNEYGLDSKSVKHTIEMIMNSGKEYEFRTTYVKGIHSIEDAKSIGKMIEGANHYYIQNFRKGKTIDPKLNESNSFTQKELEEIKKVITPYVKNVRIR</sequence>
<evidence type="ECO:0000256" key="6">
    <source>
        <dbReference type="ARBA" id="ARBA00023014"/>
    </source>
</evidence>
<evidence type="ECO:0000256" key="4">
    <source>
        <dbReference type="ARBA" id="ARBA00022723"/>
    </source>
</evidence>
<dbReference type="InterPro" id="IPR012840">
    <property type="entry name" value="NrdG2"/>
</dbReference>
<dbReference type="Proteomes" id="UP000053904">
    <property type="component" value="Unassembled WGS sequence"/>
</dbReference>
<dbReference type="PROSITE" id="PS51918">
    <property type="entry name" value="RADICAL_SAM"/>
    <property type="match status" value="1"/>
</dbReference>
<dbReference type="SFLD" id="SFLDS00029">
    <property type="entry name" value="Radical_SAM"/>
    <property type="match status" value="1"/>
</dbReference>
<dbReference type="PATRIC" id="fig|1641389.3.peg.579"/>
<dbReference type="SUPFAM" id="SSF102114">
    <property type="entry name" value="Radical SAM enzymes"/>
    <property type="match status" value="1"/>
</dbReference>
<dbReference type="InterPro" id="IPR034457">
    <property type="entry name" value="Organic_radical-activating"/>
</dbReference>
<evidence type="ECO:0000259" key="7">
    <source>
        <dbReference type="PROSITE" id="PS51918"/>
    </source>
</evidence>
<dbReference type="Pfam" id="PF04055">
    <property type="entry name" value="Radical_SAM"/>
    <property type="match status" value="1"/>
</dbReference>
<keyword evidence="3" id="KW-0949">S-adenosyl-L-methionine</keyword>
<evidence type="ECO:0000256" key="3">
    <source>
        <dbReference type="ARBA" id="ARBA00022691"/>
    </source>
</evidence>
<dbReference type="GO" id="GO:0003824">
    <property type="term" value="F:catalytic activity"/>
    <property type="evidence" value="ECO:0007669"/>
    <property type="project" value="InterPro"/>
</dbReference>
<dbReference type="SFLD" id="SFLDG01094">
    <property type="entry name" value="Uncharacterised_Radical_SAM_Su"/>
    <property type="match status" value="1"/>
</dbReference>
<protein>
    <recommendedName>
        <fullName evidence="7">Radical SAM core domain-containing protein</fullName>
    </recommendedName>
</protein>
<accession>A0A117M099</accession>
<dbReference type="NCBIfam" id="TIGR02495">
    <property type="entry name" value="NrdG2"/>
    <property type="match status" value="1"/>
</dbReference>
<dbReference type="InterPro" id="IPR013785">
    <property type="entry name" value="Aldolase_TIM"/>
</dbReference>
<evidence type="ECO:0000256" key="1">
    <source>
        <dbReference type="ARBA" id="ARBA00001966"/>
    </source>
</evidence>
<organism evidence="8 9">
    <name type="scientific">candidate division WS6 bacterium 34_10</name>
    <dbReference type="NCBI Taxonomy" id="1641389"/>
    <lineage>
        <taxon>Bacteria</taxon>
        <taxon>Candidatus Dojkabacteria</taxon>
    </lineage>
</organism>